<dbReference type="RefSeq" id="WP_160802831.1">
    <property type="nucleotide sequence ID" value="NZ_WUUL01000015.1"/>
</dbReference>
<proteinExistence type="predicted"/>
<reference evidence="3 4" key="1">
    <citation type="submission" date="2019-12" db="EMBL/GenBank/DDBJ databases">
        <title>Whole-genome analyses of novel actinobacteria.</title>
        <authorList>
            <person name="Sahin N."/>
            <person name="Saygin H."/>
        </authorList>
    </citation>
    <scope>NUCLEOTIDE SEQUENCE [LARGE SCALE GENOMIC DNA]</scope>
    <source>
        <strain evidence="3 4">KC615</strain>
    </source>
</reference>
<evidence type="ECO:0000313" key="3">
    <source>
        <dbReference type="EMBL" id="MXQ55476.1"/>
    </source>
</evidence>
<evidence type="ECO:0000313" key="4">
    <source>
        <dbReference type="Proteomes" id="UP000430692"/>
    </source>
</evidence>
<dbReference type="EMBL" id="WUUL01000015">
    <property type="protein sequence ID" value="MXQ55476.1"/>
    <property type="molecule type" value="Genomic_DNA"/>
</dbReference>
<dbReference type="AlphaFoldDB" id="A0A6I4W0H5"/>
<keyword evidence="2" id="KW-0732">Signal</keyword>
<feature type="signal peptide" evidence="2">
    <location>
        <begin position="1"/>
        <end position="21"/>
    </location>
</feature>
<protein>
    <recommendedName>
        <fullName evidence="5">Cell-wall binding lipoprotein</fullName>
    </recommendedName>
</protein>
<feature type="chain" id="PRO_5038677666" description="Cell-wall binding lipoprotein" evidence="2">
    <location>
        <begin position="22"/>
        <end position="216"/>
    </location>
</feature>
<organism evidence="3 4">
    <name type="scientific">Shimazuella alba</name>
    <dbReference type="NCBI Taxonomy" id="2690964"/>
    <lineage>
        <taxon>Bacteria</taxon>
        <taxon>Bacillati</taxon>
        <taxon>Bacillota</taxon>
        <taxon>Bacilli</taxon>
        <taxon>Bacillales</taxon>
        <taxon>Thermoactinomycetaceae</taxon>
        <taxon>Shimazuella</taxon>
    </lineage>
</organism>
<gene>
    <name evidence="3" type="ORF">GSM42_17485</name>
</gene>
<dbReference type="Proteomes" id="UP000430692">
    <property type="component" value="Unassembled WGS sequence"/>
</dbReference>
<evidence type="ECO:0008006" key="5">
    <source>
        <dbReference type="Google" id="ProtNLM"/>
    </source>
</evidence>
<keyword evidence="1" id="KW-0175">Coiled coil</keyword>
<feature type="coiled-coil region" evidence="1">
    <location>
        <begin position="80"/>
        <end position="121"/>
    </location>
</feature>
<sequence length="216" mass="24618">MFKKALIIFSCLLLLSGCSLLADSGTKKELMDQMDKLMDHHDKNMGDQRTLINDFNKAYDTGTQITQAMNQGSTMSSDQYNTLMADIDKANNDLATYKKNVDSLLAEIPAVEQKANELKNEEAKSRATKYLQDFKQATQSQVDYINNFQSLIDSYKTVYVSLSQGNTPDTTQYQQYSDKEGTLVDKFNKEIDAFNNSWTTLNQEDFNRKVKENISF</sequence>
<evidence type="ECO:0000256" key="1">
    <source>
        <dbReference type="SAM" id="Coils"/>
    </source>
</evidence>
<evidence type="ECO:0000256" key="2">
    <source>
        <dbReference type="SAM" id="SignalP"/>
    </source>
</evidence>
<name>A0A6I4W0H5_9BACL</name>
<comment type="caution">
    <text evidence="3">The sequence shown here is derived from an EMBL/GenBank/DDBJ whole genome shotgun (WGS) entry which is preliminary data.</text>
</comment>
<keyword evidence="4" id="KW-1185">Reference proteome</keyword>
<dbReference type="Gene3D" id="1.20.120.570">
    <property type="entry name" value="YkyA-like"/>
    <property type="match status" value="1"/>
</dbReference>
<dbReference type="InterPro" id="IPR036785">
    <property type="entry name" value="YkyA-like_sf"/>
</dbReference>
<accession>A0A6I4W0H5</accession>
<dbReference type="PROSITE" id="PS51257">
    <property type="entry name" value="PROKAR_LIPOPROTEIN"/>
    <property type="match status" value="1"/>
</dbReference>